<evidence type="ECO:0000259" key="6">
    <source>
        <dbReference type="PROSITE" id="PS50850"/>
    </source>
</evidence>
<reference evidence="8" key="1">
    <citation type="submission" date="2017-02" db="UniProtKB">
        <authorList>
            <consortium name="WormBaseParasite"/>
        </authorList>
    </citation>
    <scope>IDENTIFICATION</scope>
</reference>
<dbReference type="InterPro" id="IPR020846">
    <property type="entry name" value="MFS_dom"/>
</dbReference>
<dbReference type="GO" id="GO:0022857">
    <property type="term" value="F:transmembrane transporter activity"/>
    <property type="evidence" value="ECO:0007669"/>
    <property type="project" value="InterPro"/>
</dbReference>
<dbReference type="Proteomes" id="UP000036681">
    <property type="component" value="Unplaced"/>
</dbReference>
<accession>A0A0M3HKB1</accession>
<dbReference type="PROSITE" id="PS50850">
    <property type="entry name" value="MFS"/>
    <property type="match status" value="1"/>
</dbReference>
<evidence type="ECO:0000313" key="8">
    <source>
        <dbReference type="WBParaSite" id="ALUE_0000195601-mRNA-1"/>
    </source>
</evidence>
<keyword evidence="4 5" id="KW-0472">Membrane</keyword>
<proteinExistence type="predicted"/>
<dbReference type="SUPFAM" id="SSF103473">
    <property type="entry name" value="MFS general substrate transporter"/>
    <property type="match status" value="1"/>
</dbReference>
<dbReference type="InterPro" id="IPR036259">
    <property type="entry name" value="MFS_trans_sf"/>
</dbReference>
<sequence>MKDTVKLSGSFLCKKYAYSFRILQVTTSTFSGQCFAQSIVLGSFVGGHCGDHFGRRKFFFTGQLCIIITSVMATATVSWYTYAICLSLNTILYGMIEVGSLSA</sequence>
<dbReference type="GO" id="GO:0016020">
    <property type="term" value="C:membrane"/>
    <property type="evidence" value="ECO:0007669"/>
    <property type="project" value="UniProtKB-SubCell"/>
</dbReference>
<protein>
    <submittedName>
        <fullName evidence="8">MFS domain-containing protein</fullName>
    </submittedName>
</protein>
<dbReference type="AlphaFoldDB" id="A0A0M3HKB1"/>
<organism evidence="7 8">
    <name type="scientific">Ascaris lumbricoides</name>
    <name type="common">Giant roundworm</name>
    <dbReference type="NCBI Taxonomy" id="6252"/>
    <lineage>
        <taxon>Eukaryota</taxon>
        <taxon>Metazoa</taxon>
        <taxon>Ecdysozoa</taxon>
        <taxon>Nematoda</taxon>
        <taxon>Chromadorea</taxon>
        <taxon>Rhabditida</taxon>
        <taxon>Spirurina</taxon>
        <taxon>Ascaridomorpha</taxon>
        <taxon>Ascaridoidea</taxon>
        <taxon>Ascarididae</taxon>
        <taxon>Ascaris</taxon>
    </lineage>
</organism>
<dbReference type="Pfam" id="PF00083">
    <property type="entry name" value="Sugar_tr"/>
    <property type="match status" value="1"/>
</dbReference>
<feature type="domain" description="Major facilitator superfamily (MFS) profile" evidence="6">
    <location>
        <begin position="1"/>
        <end position="103"/>
    </location>
</feature>
<keyword evidence="2 5" id="KW-0812">Transmembrane</keyword>
<evidence type="ECO:0000256" key="1">
    <source>
        <dbReference type="ARBA" id="ARBA00004141"/>
    </source>
</evidence>
<comment type="subcellular location">
    <subcellularLocation>
        <location evidence="1">Membrane</location>
        <topology evidence="1">Multi-pass membrane protein</topology>
    </subcellularLocation>
</comment>
<dbReference type="InterPro" id="IPR005828">
    <property type="entry name" value="MFS_sugar_transport-like"/>
</dbReference>
<evidence type="ECO:0000256" key="4">
    <source>
        <dbReference type="ARBA" id="ARBA00023136"/>
    </source>
</evidence>
<dbReference type="Gene3D" id="1.20.1250.20">
    <property type="entry name" value="MFS general substrate transporter like domains"/>
    <property type="match status" value="1"/>
</dbReference>
<evidence type="ECO:0000256" key="5">
    <source>
        <dbReference type="SAM" id="Phobius"/>
    </source>
</evidence>
<evidence type="ECO:0000256" key="2">
    <source>
        <dbReference type="ARBA" id="ARBA00022692"/>
    </source>
</evidence>
<keyword evidence="3 5" id="KW-1133">Transmembrane helix</keyword>
<name>A0A0M3HKB1_ASCLU</name>
<evidence type="ECO:0000256" key="3">
    <source>
        <dbReference type="ARBA" id="ARBA00022989"/>
    </source>
</evidence>
<keyword evidence="7" id="KW-1185">Reference proteome</keyword>
<feature type="transmembrane region" description="Helical" evidence="5">
    <location>
        <begin position="58"/>
        <end position="82"/>
    </location>
</feature>
<evidence type="ECO:0000313" key="7">
    <source>
        <dbReference type="Proteomes" id="UP000036681"/>
    </source>
</evidence>
<dbReference type="WBParaSite" id="ALUE_0000195601-mRNA-1">
    <property type="protein sequence ID" value="ALUE_0000195601-mRNA-1"/>
    <property type="gene ID" value="ALUE_0000195601"/>
</dbReference>